<keyword evidence="12" id="KW-1185">Reference proteome</keyword>
<keyword evidence="4 9" id="KW-0698">rRNA processing</keyword>
<organism evidence="11 12">
    <name type="scientific">Tilletia horrida</name>
    <dbReference type="NCBI Taxonomy" id="155126"/>
    <lineage>
        <taxon>Eukaryota</taxon>
        <taxon>Fungi</taxon>
        <taxon>Dikarya</taxon>
        <taxon>Basidiomycota</taxon>
        <taxon>Ustilaginomycotina</taxon>
        <taxon>Exobasidiomycetes</taxon>
        <taxon>Tilletiales</taxon>
        <taxon>Tilletiaceae</taxon>
        <taxon>Tilletia</taxon>
    </lineage>
</organism>
<feature type="compositionally biased region" description="Gly residues" evidence="10">
    <location>
        <begin position="283"/>
        <end position="304"/>
    </location>
</feature>
<feature type="region of interest" description="Disordered" evidence="10">
    <location>
        <begin position="1"/>
        <end position="58"/>
    </location>
</feature>
<evidence type="ECO:0000313" key="12">
    <source>
        <dbReference type="Proteomes" id="UP001176517"/>
    </source>
</evidence>
<feature type="compositionally biased region" description="Basic and acidic residues" evidence="10">
    <location>
        <begin position="135"/>
        <end position="157"/>
    </location>
</feature>
<dbReference type="GO" id="GO:0005730">
    <property type="term" value="C:nucleolus"/>
    <property type="evidence" value="ECO:0007669"/>
    <property type="project" value="UniProtKB-SubCell"/>
</dbReference>
<feature type="compositionally biased region" description="Basic and acidic residues" evidence="10">
    <location>
        <begin position="13"/>
        <end position="22"/>
    </location>
</feature>
<feature type="region of interest" description="Disordered" evidence="10">
    <location>
        <begin position="135"/>
        <end position="166"/>
    </location>
</feature>
<feature type="compositionally biased region" description="Basic residues" evidence="10">
    <location>
        <begin position="307"/>
        <end position="327"/>
    </location>
</feature>
<protein>
    <recommendedName>
        <fullName evidence="9">rRNA biogenesis protein RRP36</fullName>
    </recommendedName>
</protein>
<comment type="similarity">
    <text evidence="2 9">Belongs to the RRP36 family.</text>
</comment>
<gene>
    <name evidence="11" type="primary">RRP36</name>
    <name evidence="11" type="ORF">OC846_002648</name>
</gene>
<accession>A0AAN6GQU4</accession>
<dbReference type="PANTHER" id="PTHR21738">
    <property type="entry name" value="RIBOSOMAL RNA PROCESSING PROTEIN 36 HOMOLOG"/>
    <property type="match status" value="1"/>
</dbReference>
<comment type="subunit">
    <text evidence="9">Associates with 90S and pre-40S pre-ribosomal particles.</text>
</comment>
<evidence type="ECO:0000256" key="7">
    <source>
        <dbReference type="ARBA" id="ARBA00023274"/>
    </source>
</evidence>
<comment type="function">
    <text evidence="8 9">Component of the 90S pre-ribosome involved in the maturation of rRNAs. Required for early cleavages of the pre-RNAs in the 40S ribosomal subunit maturation pathway.</text>
</comment>
<keyword evidence="7 9" id="KW-0687">Ribonucleoprotein</keyword>
<proteinExistence type="inferred from homology"/>
<keyword evidence="3 9" id="KW-0690">Ribosome biogenesis</keyword>
<dbReference type="AlphaFoldDB" id="A0AAN6GQU4"/>
<sequence length="327" mass="35528">MAEVQARQTNAENPKRRVDKSAPTEVSSKKPVTRLRQVIDVPKSHARDPRFDSLSTAPLDPTLFTRSYGFIDSVNTSELAQLKQDYTKLRRAVAARAPSDEKAAQGLYSDEAMALRAERDRVGQQIKRLESVVAEKERRAREADVKRNLRKVNEERQGQGQQPVYLKKSQLKGVLLQDKFERLASQGNKKSKGKAKAQPESSSSSSSSSQNAASNMSVDRLKAMISTRSETVPQTAAFGAGLSATPPDASSSAAIRKIMVRKAKKEIKKEKKNMPFAVRQRGETGGGSVSDSYGGGGAGEGEGSSVGKKRHRGSRGSGKASKKARLE</sequence>
<evidence type="ECO:0000256" key="5">
    <source>
        <dbReference type="ARBA" id="ARBA00023054"/>
    </source>
</evidence>
<dbReference type="Pfam" id="PF06102">
    <property type="entry name" value="RRP36"/>
    <property type="match status" value="1"/>
</dbReference>
<reference evidence="11" key="1">
    <citation type="journal article" date="2023" name="PhytoFront">
        <title>Draft Genome Resources of Seven Strains of Tilletia horrida, Causal Agent of Kernel Smut of Rice.</title>
        <authorList>
            <person name="Khanal S."/>
            <person name="Antony Babu S."/>
            <person name="Zhou X.G."/>
        </authorList>
    </citation>
    <scope>NUCLEOTIDE SEQUENCE</scope>
    <source>
        <strain evidence="11">TX6</strain>
    </source>
</reference>
<feature type="region of interest" description="Disordered" evidence="10">
    <location>
        <begin position="265"/>
        <end position="327"/>
    </location>
</feature>
<dbReference type="PANTHER" id="PTHR21738:SF0">
    <property type="entry name" value="RIBOSOMAL RNA PROCESSING PROTEIN 36 HOMOLOG"/>
    <property type="match status" value="1"/>
</dbReference>
<dbReference type="EMBL" id="JAPDMZ010000055">
    <property type="protein sequence ID" value="KAK0553032.1"/>
    <property type="molecule type" value="Genomic_DNA"/>
</dbReference>
<evidence type="ECO:0000256" key="6">
    <source>
        <dbReference type="ARBA" id="ARBA00023242"/>
    </source>
</evidence>
<evidence type="ECO:0000256" key="9">
    <source>
        <dbReference type="RuleBase" id="RU368027"/>
    </source>
</evidence>
<evidence type="ECO:0000256" key="10">
    <source>
        <dbReference type="SAM" id="MobiDB-lite"/>
    </source>
</evidence>
<feature type="region of interest" description="Disordered" evidence="10">
    <location>
        <begin position="184"/>
        <end position="228"/>
    </location>
</feature>
<name>A0AAN6GQU4_9BASI</name>
<evidence type="ECO:0000256" key="1">
    <source>
        <dbReference type="ARBA" id="ARBA00004604"/>
    </source>
</evidence>
<evidence type="ECO:0000256" key="4">
    <source>
        <dbReference type="ARBA" id="ARBA00022552"/>
    </source>
</evidence>
<keyword evidence="5" id="KW-0175">Coiled coil</keyword>
<comment type="caution">
    <text evidence="11">The sequence shown here is derived from an EMBL/GenBank/DDBJ whole genome shotgun (WGS) entry which is preliminary data.</text>
</comment>
<evidence type="ECO:0000313" key="11">
    <source>
        <dbReference type="EMBL" id="KAK0553032.1"/>
    </source>
</evidence>
<evidence type="ECO:0000256" key="8">
    <source>
        <dbReference type="ARBA" id="ARBA00025053"/>
    </source>
</evidence>
<keyword evidence="6 9" id="KW-0539">Nucleus</keyword>
<feature type="compositionally biased region" description="Basic and acidic residues" evidence="10">
    <location>
        <begin position="42"/>
        <end position="51"/>
    </location>
</feature>
<dbReference type="InterPro" id="IPR009292">
    <property type="entry name" value="RRP36"/>
</dbReference>
<comment type="subcellular location">
    <subcellularLocation>
        <location evidence="1 9">Nucleus</location>
        <location evidence="1 9">Nucleolus</location>
    </subcellularLocation>
</comment>
<evidence type="ECO:0000256" key="2">
    <source>
        <dbReference type="ARBA" id="ARBA00009418"/>
    </source>
</evidence>
<feature type="compositionally biased region" description="Polar residues" evidence="10">
    <location>
        <begin position="1"/>
        <end position="12"/>
    </location>
</feature>
<dbReference type="Proteomes" id="UP001176517">
    <property type="component" value="Unassembled WGS sequence"/>
</dbReference>
<dbReference type="GO" id="GO:0030686">
    <property type="term" value="C:90S preribosome"/>
    <property type="evidence" value="ECO:0007669"/>
    <property type="project" value="TreeGrafter"/>
</dbReference>
<evidence type="ECO:0000256" key="3">
    <source>
        <dbReference type="ARBA" id="ARBA00022517"/>
    </source>
</evidence>
<dbReference type="GO" id="GO:0000462">
    <property type="term" value="P:maturation of SSU-rRNA from tricistronic rRNA transcript (SSU-rRNA, 5.8S rRNA, LSU-rRNA)"/>
    <property type="evidence" value="ECO:0007669"/>
    <property type="project" value="TreeGrafter"/>
</dbReference>